<reference evidence="1 2" key="1">
    <citation type="submission" date="2019-07" db="EMBL/GenBank/DDBJ databases">
        <title>The pathways for chlorine oxyanion respiration interact through the shared metabolite chlorate.</title>
        <authorList>
            <person name="Barnum T.P."/>
            <person name="Cheng Y."/>
            <person name="Hill K.A."/>
            <person name="Lucas L.N."/>
            <person name="Carlson H.K."/>
            <person name="Coates J.D."/>
        </authorList>
    </citation>
    <scope>NUCLEOTIDE SEQUENCE [LARGE SCALE GENOMIC DNA]</scope>
    <source>
        <strain evidence="1 2">SFB-3</strain>
    </source>
</reference>
<organism evidence="1 2">
    <name type="scientific">Denitromonas halophila</name>
    <dbReference type="NCBI Taxonomy" id="1629404"/>
    <lineage>
        <taxon>Bacteria</taxon>
        <taxon>Pseudomonadati</taxon>
        <taxon>Pseudomonadota</taxon>
        <taxon>Betaproteobacteria</taxon>
        <taxon>Rhodocyclales</taxon>
        <taxon>Zoogloeaceae</taxon>
        <taxon>Denitromonas</taxon>
    </lineage>
</organism>
<name>A0A557QM33_9RHOO</name>
<gene>
    <name evidence="1" type="ORF">FHP91_14395</name>
</gene>
<dbReference type="Gene3D" id="1.25.40.10">
    <property type="entry name" value="Tetratricopeptide repeat domain"/>
    <property type="match status" value="1"/>
</dbReference>
<evidence type="ECO:0000313" key="2">
    <source>
        <dbReference type="Proteomes" id="UP000319502"/>
    </source>
</evidence>
<evidence type="ECO:0000313" key="1">
    <source>
        <dbReference type="EMBL" id="TVO53968.1"/>
    </source>
</evidence>
<comment type="caution">
    <text evidence="1">The sequence shown here is derived from an EMBL/GenBank/DDBJ whole genome shotgun (WGS) entry which is preliminary data.</text>
</comment>
<protein>
    <submittedName>
        <fullName evidence="1">Uncharacterized protein</fullName>
    </submittedName>
</protein>
<dbReference type="EMBL" id="VMNK01000014">
    <property type="protein sequence ID" value="TVO53968.1"/>
    <property type="molecule type" value="Genomic_DNA"/>
</dbReference>
<dbReference type="OrthoDB" id="6353325at2"/>
<dbReference type="SUPFAM" id="SSF48452">
    <property type="entry name" value="TPR-like"/>
    <property type="match status" value="1"/>
</dbReference>
<dbReference type="AlphaFoldDB" id="A0A557QM33"/>
<dbReference type="Proteomes" id="UP000319502">
    <property type="component" value="Unassembled WGS sequence"/>
</dbReference>
<accession>A0A557QM33</accession>
<dbReference type="InterPro" id="IPR011990">
    <property type="entry name" value="TPR-like_helical_dom_sf"/>
</dbReference>
<proteinExistence type="predicted"/>
<keyword evidence="2" id="KW-1185">Reference proteome</keyword>
<dbReference type="RefSeq" id="WP_144310247.1">
    <property type="nucleotide sequence ID" value="NZ_VMNK01000014.1"/>
</dbReference>
<sequence length="287" mass="30996">MKQIEWRAFPYGDRVYRYTGSSLEAHWSVLHSGDREAFPDAQRLADQLERCGPGLSNDADPNNLAEMLQSAWRDYHAGDFCAAMTTGQAAGPIGAVVAGRAAIAYAMHLESDPVRALTLLCDTASHCERLSQIDPGWANVWYTHALALARYSQQISVVKALGRGLGSKVRQSLMIAIALEPDHAAAHAALGGYHIEVVDKVGSVVGRLTHGASRALGLRHFERAIVLDPDSPSIRIAYANALSINRRSRRSVAVERNISAAATCQPRDAIAHLDADRAKTLLEGVGV</sequence>